<evidence type="ECO:0000313" key="2">
    <source>
        <dbReference type="EMBL" id="GJS91516.1"/>
    </source>
</evidence>
<feature type="compositionally biased region" description="Acidic residues" evidence="1">
    <location>
        <begin position="243"/>
        <end position="258"/>
    </location>
</feature>
<feature type="compositionally biased region" description="Low complexity" evidence="1">
    <location>
        <begin position="176"/>
        <end position="190"/>
    </location>
</feature>
<reference evidence="2" key="2">
    <citation type="submission" date="2022-01" db="EMBL/GenBank/DDBJ databases">
        <authorList>
            <person name="Yamashiro T."/>
            <person name="Shiraishi A."/>
            <person name="Satake H."/>
            <person name="Nakayama K."/>
        </authorList>
    </citation>
    <scope>NUCLEOTIDE SEQUENCE</scope>
</reference>
<feature type="region of interest" description="Disordered" evidence="1">
    <location>
        <begin position="162"/>
        <end position="190"/>
    </location>
</feature>
<feature type="region of interest" description="Disordered" evidence="1">
    <location>
        <begin position="228"/>
        <end position="268"/>
    </location>
</feature>
<organism evidence="2 3">
    <name type="scientific">Tanacetum coccineum</name>
    <dbReference type="NCBI Taxonomy" id="301880"/>
    <lineage>
        <taxon>Eukaryota</taxon>
        <taxon>Viridiplantae</taxon>
        <taxon>Streptophyta</taxon>
        <taxon>Embryophyta</taxon>
        <taxon>Tracheophyta</taxon>
        <taxon>Spermatophyta</taxon>
        <taxon>Magnoliopsida</taxon>
        <taxon>eudicotyledons</taxon>
        <taxon>Gunneridae</taxon>
        <taxon>Pentapetalae</taxon>
        <taxon>asterids</taxon>
        <taxon>campanulids</taxon>
        <taxon>Asterales</taxon>
        <taxon>Asteraceae</taxon>
        <taxon>Asteroideae</taxon>
        <taxon>Anthemideae</taxon>
        <taxon>Anthemidinae</taxon>
        <taxon>Tanacetum</taxon>
    </lineage>
</organism>
<gene>
    <name evidence="2" type="ORF">Tco_0774152</name>
</gene>
<comment type="caution">
    <text evidence="2">The sequence shown here is derived from an EMBL/GenBank/DDBJ whole genome shotgun (WGS) entry which is preliminary data.</text>
</comment>
<feature type="compositionally biased region" description="Basic and acidic residues" evidence="1">
    <location>
        <begin position="162"/>
        <end position="175"/>
    </location>
</feature>
<dbReference type="Proteomes" id="UP001151760">
    <property type="component" value="Unassembled WGS sequence"/>
</dbReference>
<reference evidence="2" key="1">
    <citation type="journal article" date="2022" name="Int. J. Mol. Sci.">
        <title>Draft Genome of Tanacetum Coccineum: Genomic Comparison of Closely Related Tanacetum-Family Plants.</title>
        <authorList>
            <person name="Yamashiro T."/>
            <person name="Shiraishi A."/>
            <person name="Nakayama K."/>
            <person name="Satake H."/>
        </authorList>
    </citation>
    <scope>NUCLEOTIDE SEQUENCE</scope>
</reference>
<dbReference type="EMBL" id="BQNB010011511">
    <property type="protein sequence ID" value="GJS91516.1"/>
    <property type="molecule type" value="Genomic_DNA"/>
</dbReference>
<sequence length="268" mass="29031">MYKKRVVEIERGFLSSGGRGVKQKKNVGKHVVISSSMSNDDTVSGNKEDTSSIAAKINDIERQMLEASTMDPFSCLSNTFGTPNTNTKVDIAGTSGTSANNGEDGLVNMIKSDKLNSMEDLKSVPVWVKLHDVCVTALMEDGSSAISKLGTPLILVQTTTAKKMDNRQAKQKDTNSNKVSSNYNSSSKSMVDVASSSGTKIVTSNLFDVLNMVEKDIGVARSNFLNSKSDDVNLGNSKNVNLDNEDNDSDDDEEEEENETSRFLASKF</sequence>
<evidence type="ECO:0000313" key="3">
    <source>
        <dbReference type="Proteomes" id="UP001151760"/>
    </source>
</evidence>
<protein>
    <recommendedName>
        <fullName evidence="4">DUF4283 domain-containing protein</fullName>
    </recommendedName>
</protein>
<name>A0ABQ4ZQA2_9ASTR</name>
<keyword evidence="3" id="KW-1185">Reference proteome</keyword>
<evidence type="ECO:0008006" key="4">
    <source>
        <dbReference type="Google" id="ProtNLM"/>
    </source>
</evidence>
<evidence type="ECO:0000256" key="1">
    <source>
        <dbReference type="SAM" id="MobiDB-lite"/>
    </source>
</evidence>
<proteinExistence type="predicted"/>
<accession>A0ABQ4ZQA2</accession>